<dbReference type="GO" id="GO:0000270">
    <property type="term" value="P:peptidoglycan metabolic process"/>
    <property type="evidence" value="ECO:0007669"/>
    <property type="project" value="TreeGrafter"/>
</dbReference>
<sequence>MFFPLSKVIFFAITPSNFLILVGLLGCLLLALTKRWRRAGAWLCVLGFVGLLAGGLSPLSAIALVPLEERFPPFSDDGTPVTGVIVLGGGVDSGLAKSRNQIVVNDAGERPIYLADLARRYPEARLVFSGGSGSVYDATSEADIVGWMGDTFGLPRSRLILENRSRNTYENAQFTASLVRPKPGERWLLVTSAWHMPRAVGCFRQAGFTVTAHPVDYRTRGWADATRFASYASDGLLRLDLAGKEWIGLLTYRLTGYSDALLPGP</sequence>
<name>A0A6N6N011_9HYPH</name>
<keyword evidence="1" id="KW-0472">Membrane</keyword>
<organism evidence="3 4">
    <name type="scientific">Methylobacterium planeticum</name>
    <dbReference type="NCBI Taxonomy" id="2615211"/>
    <lineage>
        <taxon>Bacteria</taxon>
        <taxon>Pseudomonadati</taxon>
        <taxon>Pseudomonadota</taxon>
        <taxon>Alphaproteobacteria</taxon>
        <taxon>Hyphomicrobiales</taxon>
        <taxon>Methylobacteriaceae</taxon>
        <taxon>Methylobacterium</taxon>
    </lineage>
</organism>
<dbReference type="PANTHER" id="PTHR30336:SF4">
    <property type="entry name" value="ENVELOPE BIOGENESIS FACTOR ELYC"/>
    <property type="match status" value="1"/>
</dbReference>
<dbReference type="Proteomes" id="UP000441523">
    <property type="component" value="Unassembled WGS sequence"/>
</dbReference>
<evidence type="ECO:0000313" key="4">
    <source>
        <dbReference type="Proteomes" id="UP000441523"/>
    </source>
</evidence>
<dbReference type="AlphaFoldDB" id="A0A6N6N011"/>
<evidence type="ECO:0000259" key="2">
    <source>
        <dbReference type="Pfam" id="PF02698"/>
    </source>
</evidence>
<keyword evidence="4" id="KW-1185">Reference proteome</keyword>
<gene>
    <name evidence="3" type="ORF">F6X51_01740</name>
</gene>
<keyword evidence="1" id="KW-0812">Transmembrane</keyword>
<dbReference type="RefSeq" id="WP_150961359.1">
    <property type="nucleotide sequence ID" value="NZ_VZZJ01000001.1"/>
</dbReference>
<feature type="transmembrane region" description="Helical" evidence="1">
    <location>
        <begin position="12"/>
        <end position="32"/>
    </location>
</feature>
<dbReference type="GO" id="GO:0005886">
    <property type="term" value="C:plasma membrane"/>
    <property type="evidence" value="ECO:0007669"/>
    <property type="project" value="TreeGrafter"/>
</dbReference>
<dbReference type="InterPro" id="IPR014729">
    <property type="entry name" value="Rossmann-like_a/b/a_fold"/>
</dbReference>
<comment type="caution">
    <text evidence="3">The sequence shown here is derived from an EMBL/GenBank/DDBJ whole genome shotgun (WGS) entry which is preliminary data.</text>
</comment>
<protein>
    <submittedName>
        <fullName evidence="3">YdcF family protein</fullName>
    </submittedName>
</protein>
<proteinExistence type="predicted"/>
<evidence type="ECO:0000313" key="3">
    <source>
        <dbReference type="EMBL" id="KAB1076284.1"/>
    </source>
</evidence>
<keyword evidence="1" id="KW-1133">Transmembrane helix</keyword>
<dbReference type="EMBL" id="VZZJ01000001">
    <property type="protein sequence ID" value="KAB1076284.1"/>
    <property type="molecule type" value="Genomic_DNA"/>
</dbReference>
<dbReference type="PANTHER" id="PTHR30336">
    <property type="entry name" value="INNER MEMBRANE PROTEIN, PROBABLE PERMEASE"/>
    <property type="match status" value="1"/>
</dbReference>
<dbReference type="GO" id="GO:0043164">
    <property type="term" value="P:Gram-negative-bacterium-type cell wall biogenesis"/>
    <property type="evidence" value="ECO:0007669"/>
    <property type="project" value="TreeGrafter"/>
</dbReference>
<feature type="transmembrane region" description="Helical" evidence="1">
    <location>
        <begin position="39"/>
        <end position="65"/>
    </location>
</feature>
<evidence type="ECO:0000256" key="1">
    <source>
        <dbReference type="SAM" id="Phobius"/>
    </source>
</evidence>
<feature type="domain" description="DUF218" evidence="2">
    <location>
        <begin position="83"/>
        <end position="248"/>
    </location>
</feature>
<dbReference type="InterPro" id="IPR051599">
    <property type="entry name" value="Cell_Envelope_Assoc"/>
</dbReference>
<dbReference type="Gene3D" id="3.40.50.620">
    <property type="entry name" value="HUPs"/>
    <property type="match status" value="1"/>
</dbReference>
<dbReference type="CDD" id="cd06259">
    <property type="entry name" value="YdcF-like"/>
    <property type="match status" value="1"/>
</dbReference>
<dbReference type="Pfam" id="PF02698">
    <property type="entry name" value="DUF218"/>
    <property type="match status" value="1"/>
</dbReference>
<accession>A0A6N6N011</accession>
<dbReference type="InterPro" id="IPR003848">
    <property type="entry name" value="DUF218"/>
</dbReference>
<reference evidence="3 4" key="1">
    <citation type="submission" date="2019-09" db="EMBL/GenBank/DDBJ databases">
        <title>YIM 132548 draft genome.</title>
        <authorList>
            <person name="Jiang L."/>
        </authorList>
    </citation>
    <scope>NUCLEOTIDE SEQUENCE [LARGE SCALE GENOMIC DNA]</scope>
    <source>
        <strain evidence="3 4">YIM 132548</strain>
    </source>
</reference>
<dbReference type="PROSITE" id="PS51257">
    <property type="entry name" value="PROKAR_LIPOPROTEIN"/>
    <property type="match status" value="1"/>
</dbReference>